<dbReference type="GeneID" id="42003625"/>
<dbReference type="EMBL" id="QEAO01000010">
    <property type="protein sequence ID" value="TPX35055.1"/>
    <property type="molecule type" value="Genomic_DNA"/>
</dbReference>
<reference evidence="2 3" key="1">
    <citation type="journal article" date="2019" name="Sci. Rep.">
        <title>Comparative genomics of chytrid fungi reveal insights into the obligate biotrophic and pathogenic lifestyle of Synchytrium endobioticum.</title>
        <authorList>
            <person name="van de Vossenberg B.T.L.H."/>
            <person name="Warris S."/>
            <person name="Nguyen H.D.T."/>
            <person name="van Gent-Pelzer M.P.E."/>
            <person name="Joly D.L."/>
            <person name="van de Geest H.C."/>
            <person name="Bonants P.J.M."/>
            <person name="Smith D.S."/>
            <person name="Levesque C.A."/>
            <person name="van der Lee T.A.J."/>
        </authorList>
    </citation>
    <scope>NUCLEOTIDE SEQUENCE [LARGE SCALE GENOMIC DNA]</scope>
    <source>
        <strain evidence="2 3">JEL517</strain>
    </source>
</reference>
<accession>A0A507CBW6</accession>
<name>A0A507CBW6_9FUNG</name>
<sequence>MDIDDYEEELMPGVYLTRHRRSNTANQRTRNPMKGIEDSYELLEIESLRLKNSVKLLLQSNQQMREFPEDPDLKIAIAENVIIINRQFEAIRTIEARMKDLAGTGRCGSELNASAAASLPSSSIATAPSAVVHTQASSSTSRPLNQPSQSSESASDDDGGLYL</sequence>
<feature type="region of interest" description="Disordered" evidence="1">
    <location>
        <begin position="127"/>
        <end position="163"/>
    </location>
</feature>
<dbReference type="Proteomes" id="UP000319731">
    <property type="component" value="Unassembled WGS sequence"/>
</dbReference>
<dbReference type="OrthoDB" id="548474at2759"/>
<organism evidence="2 3">
    <name type="scientific">Synchytrium microbalum</name>
    <dbReference type="NCBI Taxonomy" id="1806994"/>
    <lineage>
        <taxon>Eukaryota</taxon>
        <taxon>Fungi</taxon>
        <taxon>Fungi incertae sedis</taxon>
        <taxon>Chytridiomycota</taxon>
        <taxon>Chytridiomycota incertae sedis</taxon>
        <taxon>Chytridiomycetes</taxon>
        <taxon>Synchytriales</taxon>
        <taxon>Synchytriaceae</taxon>
        <taxon>Synchytrium</taxon>
    </lineage>
</organism>
<proteinExistence type="predicted"/>
<evidence type="ECO:0000256" key="1">
    <source>
        <dbReference type="SAM" id="MobiDB-lite"/>
    </source>
</evidence>
<feature type="compositionally biased region" description="Polar residues" evidence="1">
    <location>
        <begin position="132"/>
        <end position="153"/>
    </location>
</feature>
<gene>
    <name evidence="2" type="ORF">SmJEL517_g02400</name>
</gene>
<evidence type="ECO:0000313" key="3">
    <source>
        <dbReference type="Proteomes" id="UP000319731"/>
    </source>
</evidence>
<feature type="compositionally biased region" description="Acidic residues" evidence="1">
    <location>
        <begin position="154"/>
        <end position="163"/>
    </location>
</feature>
<evidence type="ECO:0000313" key="2">
    <source>
        <dbReference type="EMBL" id="TPX35055.1"/>
    </source>
</evidence>
<protein>
    <submittedName>
        <fullName evidence="2">Uncharacterized protein</fullName>
    </submittedName>
</protein>
<comment type="caution">
    <text evidence="2">The sequence shown here is derived from an EMBL/GenBank/DDBJ whole genome shotgun (WGS) entry which is preliminary data.</text>
</comment>
<keyword evidence="3" id="KW-1185">Reference proteome</keyword>
<dbReference type="AlphaFoldDB" id="A0A507CBW6"/>
<dbReference type="RefSeq" id="XP_031025640.1">
    <property type="nucleotide sequence ID" value="XM_031168328.1"/>
</dbReference>